<gene>
    <name evidence="11" type="primary">preT</name>
    <name evidence="11" type="ORF">CLCOL_12710</name>
</gene>
<evidence type="ECO:0000256" key="7">
    <source>
        <dbReference type="ARBA" id="ARBA00049714"/>
    </source>
</evidence>
<keyword evidence="12" id="KW-1185">Reference proteome</keyword>
<evidence type="ECO:0000259" key="9">
    <source>
        <dbReference type="Pfam" id="PF07992"/>
    </source>
</evidence>
<comment type="catalytic activity">
    <reaction evidence="4">
        <text>5,6-dihydrothymine + NAD(+) = thymine + NADH + H(+)</text>
        <dbReference type="Rhea" id="RHEA:28791"/>
        <dbReference type="ChEBI" id="CHEBI:15378"/>
        <dbReference type="ChEBI" id="CHEBI:17821"/>
        <dbReference type="ChEBI" id="CHEBI:27468"/>
        <dbReference type="ChEBI" id="CHEBI:57540"/>
        <dbReference type="ChEBI" id="CHEBI:57945"/>
        <dbReference type="EC" id="1.3.1.1"/>
    </reaction>
</comment>
<dbReference type="RefSeq" id="WP_061858139.1">
    <property type="nucleotide sequence ID" value="NZ_LTBB01000005.1"/>
</dbReference>
<dbReference type="STRING" id="1121305.CLCOL_12710"/>
<dbReference type="Pfam" id="PF07992">
    <property type="entry name" value="Pyr_redox_2"/>
    <property type="match status" value="1"/>
</dbReference>
<keyword evidence="1 11" id="KW-0560">Oxidoreductase</keyword>
<dbReference type="InterPro" id="IPR009051">
    <property type="entry name" value="Helical_ferredxn"/>
</dbReference>
<feature type="domain" description="FAD/NAD(P)-binding" evidence="9">
    <location>
        <begin position="130"/>
        <end position="391"/>
    </location>
</feature>
<dbReference type="InterPro" id="IPR036188">
    <property type="entry name" value="FAD/NAD-bd_sf"/>
</dbReference>
<proteinExistence type="predicted"/>
<dbReference type="PATRIC" id="fig|1121305.3.peg.1273"/>
<evidence type="ECO:0000256" key="6">
    <source>
        <dbReference type="ARBA" id="ARBA00049578"/>
    </source>
</evidence>
<dbReference type="PANTHER" id="PTHR43073:SF2">
    <property type="entry name" value="DIHYDROPYRIMIDINE DEHYDROGENASE [NADP(+)]"/>
    <property type="match status" value="1"/>
</dbReference>
<dbReference type="AlphaFoldDB" id="A0A151ANC1"/>
<dbReference type="Pfam" id="PF14691">
    <property type="entry name" value="Fer4_20"/>
    <property type="match status" value="1"/>
</dbReference>
<dbReference type="PANTHER" id="PTHR43073">
    <property type="entry name" value="DIHYDROPYRIMIDINE DEHYDROGENASE [NADP(+)]"/>
    <property type="match status" value="1"/>
</dbReference>
<evidence type="ECO:0000259" key="10">
    <source>
        <dbReference type="Pfam" id="PF14691"/>
    </source>
</evidence>
<accession>A0A151ANC1</accession>
<reference evidence="11 12" key="1">
    <citation type="submission" date="2016-02" db="EMBL/GenBank/DDBJ databases">
        <title>Genome sequence of Clostridium colicanis DSM 13634.</title>
        <authorList>
            <person name="Poehlein A."/>
            <person name="Daniel R."/>
        </authorList>
    </citation>
    <scope>NUCLEOTIDE SEQUENCE [LARGE SCALE GENOMIC DNA]</scope>
    <source>
        <strain evidence="11 12">DSM 13634</strain>
    </source>
</reference>
<evidence type="ECO:0000256" key="5">
    <source>
        <dbReference type="ARBA" id="ARBA00048792"/>
    </source>
</evidence>
<dbReference type="GO" id="GO:0004159">
    <property type="term" value="F:dihydropyrimidine dehydrogenase (NAD+) activity"/>
    <property type="evidence" value="ECO:0007669"/>
    <property type="project" value="UniProtKB-EC"/>
</dbReference>
<evidence type="ECO:0000313" key="11">
    <source>
        <dbReference type="EMBL" id="KYH29134.1"/>
    </source>
</evidence>
<sequence>MAKVNKLAYGEQNVQDYNIRTAIEEASRCLLCEDPPCSKECPAKTDPGKFIRSIRFKNIKGAAEVIRSNNILGACCAMICPHEDLCEKACSRTGIDKPINIGKLQKFAMDQEKLFNLKVLKAPKKKREERIACVGSGPASLACAARLAEEGYQVTVFEEKERIGGMLTYGITPSRLPQEVVEQDINCLRELGVEFRTNEHIAPEDIKKLKNEYNAIFIGVGLSKSKDINIEGRDLNGVESALSFLANARSSNGKIEIGDNVVVIGLGDVALDCATTARQLSKGKVSIVYRRSIEESPAHSSELHYAQSMGIPIYTEFAPERILGENNKVVGLVCKSRDGYSEMKLKADHIIFAIGQEASEEYKNYAIEEGVFAAGDFINGGKTVVEAVAEGKESAEKIISYLNK</sequence>
<comment type="function">
    <text evidence="6">Involved in pyrimidine base degradation. Catalyzes physiologically the reduction of uracil to 5,6-dihydrouracil (DHU) by using NADH as a specific cosubstrate. It also catalyzes the reverse reaction and the reduction of thymine to 5,6-dihydrothymine (DHT).</text>
</comment>
<evidence type="ECO:0000256" key="8">
    <source>
        <dbReference type="ARBA" id="ARBA00049728"/>
    </source>
</evidence>
<feature type="domain" description="Dihydroprymidine dehydrogenase" evidence="10">
    <location>
        <begin position="13"/>
        <end position="113"/>
    </location>
</feature>
<evidence type="ECO:0000313" key="12">
    <source>
        <dbReference type="Proteomes" id="UP000075374"/>
    </source>
</evidence>
<dbReference type="InterPro" id="IPR023753">
    <property type="entry name" value="FAD/NAD-binding_dom"/>
</dbReference>
<dbReference type="EMBL" id="LTBB01000005">
    <property type="protein sequence ID" value="KYH29134.1"/>
    <property type="molecule type" value="Genomic_DNA"/>
</dbReference>
<comment type="caution">
    <text evidence="11">The sequence shown here is derived from an EMBL/GenBank/DDBJ whole genome shotgun (WGS) entry which is preliminary data.</text>
</comment>
<dbReference type="PRINTS" id="PR00419">
    <property type="entry name" value="ADXRDTASE"/>
</dbReference>
<evidence type="ECO:0000256" key="1">
    <source>
        <dbReference type="ARBA" id="ARBA00023002"/>
    </source>
</evidence>
<name>A0A151ANC1_9CLOT</name>
<dbReference type="Gene3D" id="3.50.50.60">
    <property type="entry name" value="FAD/NAD(P)-binding domain"/>
    <property type="match status" value="2"/>
</dbReference>
<protein>
    <recommendedName>
        <fullName evidence="8">dihydrouracil dehydrogenase (NAD(+))</fullName>
        <ecNumber evidence="8">1.3.1.1</ecNumber>
    </recommendedName>
    <alternativeName>
        <fullName evidence="3">Dihydrothymine dehydrogenase</fullName>
    </alternativeName>
    <alternativeName>
        <fullName evidence="2">Dihydrouracil dehydrogenase</fullName>
    </alternativeName>
</protein>
<evidence type="ECO:0000256" key="2">
    <source>
        <dbReference type="ARBA" id="ARBA00030119"/>
    </source>
</evidence>
<comment type="catalytic activity">
    <reaction evidence="5">
        <text>5,6-dihydrouracil + NAD(+) = uracil + NADH + H(+)</text>
        <dbReference type="Rhea" id="RHEA:20189"/>
        <dbReference type="ChEBI" id="CHEBI:15378"/>
        <dbReference type="ChEBI" id="CHEBI:15901"/>
        <dbReference type="ChEBI" id="CHEBI:17568"/>
        <dbReference type="ChEBI" id="CHEBI:57540"/>
        <dbReference type="ChEBI" id="CHEBI:57945"/>
        <dbReference type="EC" id="1.3.1.1"/>
    </reaction>
</comment>
<dbReference type="SUPFAM" id="SSF51971">
    <property type="entry name" value="Nucleotide-binding domain"/>
    <property type="match status" value="1"/>
</dbReference>
<dbReference type="Gene3D" id="1.10.1060.10">
    <property type="entry name" value="Alpha-helical ferredoxin"/>
    <property type="match status" value="1"/>
</dbReference>
<dbReference type="Proteomes" id="UP000075374">
    <property type="component" value="Unassembled WGS sequence"/>
</dbReference>
<organism evidence="11 12">
    <name type="scientific">Clostridium colicanis DSM 13634</name>
    <dbReference type="NCBI Taxonomy" id="1121305"/>
    <lineage>
        <taxon>Bacteria</taxon>
        <taxon>Bacillati</taxon>
        <taxon>Bacillota</taxon>
        <taxon>Clostridia</taxon>
        <taxon>Eubacteriales</taxon>
        <taxon>Clostridiaceae</taxon>
        <taxon>Clostridium</taxon>
    </lineage>
</organism>
<comment type="subunit">
    <text evidence="7">Heterotetramer of 2 PreA and 2 PreT subunits.</text>
</comment>
<evidence type="ECO:0000256" key="4">
    <source>
        <dbReference type="ARBA" id="ARBA00047685"/>
    </source>
</evidence>
<dbReference type="GO" id="GO:0051536">
    <property type="term" value="F:iron-sulfur cluster binding"/>
    <property type="evidence" value="ECO:0007669"/>
    <property type="project" value="InterPro"/>
</dbReference>
<dbReference type="EC" id="1.3.1.1" evidence="8"/>
<dbReference type="SUPFAM" id="SSF46548">
    <property type="entry name" value="alpha-helical ferredoxin"/>
    <property type="match status" value="1"/>
</dbReference>
<dbReference type="InterPro" id="IPR028261">
    <property type="entry name" value="DPD_II"/>
</dbReference>
<evidence type="ECO:0000256" key="3">
    <source>
        <dbReference type="ARBA" id="ARBA00032722"/>
    </source>
</evidence>